<sequence>MTTDLRVLRPAEWGAWYTKLEDAFGGITEAPEKRQLWHDLTETERSLAVWDGAECVGTATAFSFQLAVPGGAAVPTAGVSFVSVQPTHRRRGVLRSMMRRQLDDVRAAGEPLAALTASEPDIYGRFGYGFATQSLYASIDLTQVRLSVPDGTDALSLRLAAPESVLDICEAIYAERAIQRPGGLARRPGWERLALLDPPADRAGTSPLKCVLVQENGQPVGYARYAIKLEWQLTGAQGSVHLRDIEALHPRAYAALWRFLSEIDLTSTLVLRNRPVDDPLLHLVSDIRRCSVRITDRMYVRLVEVGAALAARTYAAPVELVFEVTDPFCPWNEGRWRLSGDRAGATCARTTDAADLALSVRELSSAYLGGVSLAVLGQAGRVQELRKGALSEAAVAFGHELAPWLPHNF</sequence>
<dbReference type="InterPro" id="IPR022902">
    <property type="entry name" value="NAcTrfase_Eis"/>
</dbReference>
<evidence type="ECO:0000256" key="4">
    <source>
        <dbReference type="HAMAP-Rule" id="MF_01812"/>
    </source>
</evidence>
<evidence type="ECO:0000313" key="7">
    <source>
        <dbReference type="Proteomes" id="UP000588098"/>
    </source>
</evidence>
<dbReference type="InterPro" id="IPR041380">
    <property type="entry name" value="Acetyltransf_17"/>
</dbReference>
<evidence type="ECO:0000259" key="5">
    <source>
        <dbReference type="PROSITE" id="PS51186"/>
    </source>
</evidence>
<dbReference type="Gene3D" id="3.40.630.30">
    <property type="match status" value="2"/>
</dbReference>
<feature type="binding site" evidence="4">
    <location>
        <begin position="82"/>
        <end position="84"/>
    </location>
    <ligand>
        <name>acetyl-CoA</name>
        <dbReference type="ChEBI" id="CHEBI:57288"/>
    </ligand>
</feature>
<reference evidence="6 7" key="1">
    <citation type="submission" date="2020-08" db="EMBL/GenBank/DDBJ databases">
        <title>Genomic Encyclopedia of Type Strains, Phase III (KMG-III): the genomes of soil and plant-associated and newly described type strains.</title>
        <authorList>
            <person name="Whitman W."/>
        </authorList>
    </citation>
    <scope>NUCLEOTIDE SEQUENCE [LARGE SCALE GENOMIC DNA]</scope>
    <source>
        <strain evidence="6 7">CECT 8305</strain>
    </source>
</reference>
<dbReference type="SUPFAM" id="SSF55729">
    <property type="entry name" value="Acyl-CoA N-acyltransferases (Nat)"/>
    <property type="match status" value="1"/>
</dbReference>
<dbReference type="AlphaFoldDB" id="A0A7W9Q7A1"/>
<comment type="subunit">
    <text evidence="4">Homohexamer; trimer of dimers.</text>
</comment>
<dbReference type="InterPro" id="IPR000182">
    <property type="entry name" value="GNAT_dom"/>
</dbReference>
<dbReference type="EMBL" id="JACHJL010000004">
    <property type="protein sequence ID" value="MBB5934910.1"/>
    <property type="molecule type" value="Genomic_DNA"/>
</dbReference>
<dbReference type="InterPro" id="IPR016181">
    <property type="entry name" value="Acyl_CoA_acyltransferase"/>
</dbReference>
<dbReference type="NCBIfam" id="NF002367">
    <property type="entry name" value="PRK01346.1-4"/>
    <property type="match status" value="1"/>
</dbReference>
<evidence type="ECO:0000256" key="3">
    <source>
        <dbReference type="ARBA" id="ARBA00023315"/>
    </source>
</evidence>
<feature type="binding site" evidence="4">
    <location>
        <begin position="90"/>
        <end position="95"/>
    </location>
    <ligand>
        <name>acetyl-CoA</name>
        <dbReference type="ChEBI" id="CHEBI:57288"/>
    </ligand>
</feature>
<dbReference type="Gene3D" id="3.30.1050.10">
    <property type="entry name" value="SCP2 sterol-binding domain"/>
    <property type="match status" value="1"/>
</dbReference>
<dbReference type="GO" id="GO:0030649">
    <property type="term" value="P:aminoglycoside antibiotic catabolic process"/>
    <property type="evidence" value="ECO:0007669"/>
    <property type="project" value="TreeGrafter"/>
</dbReference>
<dbReference type="Pfam" id="PF17668">
    <property type="entry name" value="Acetyltransf_17"/>
    <property type="match status" value="1"/>
</dbReference>
<comment type="caution">
    <text evidence="6">The sequence shown here is derived from an EMBL/GenBank/DDBJ whole genome shotgun (WGS) entry which is preliminary data.</text>
</comment>
<keyword evidence="2 4" id="KW-0808">Transferase</keyword>
<dbReference type="PROSITE" id="PS51186">
    <property type="entry name" value="GNAT"/>
    <property type="match status" value="1"/>
</dbReference>
<keyword evidence="3 4" id="KW-0012">Acyltransferase</keyword>
<feature type="binding site" evidence="4">
    <location>
        <begin position="118"/>
        <end position="119"/>
    </location>
    <ligand>
        <name>acetyl-CoA</name>
        <dbReference type="ChEBI" id="CHEBI:57288"/>
    </ligand>
</feature>
<dbReference type="RefSeq" id="WP_184570901.1">
    <property type="nucleotide sequence ID" value="NZ_JACHJL010000004.1"/>
</dbReference>
<feature type="domain" description="N-acetyltransferase" evidence="5">
    <location>
        <begin position="3"/>
        <end position="151"/>
    </location>
</feature>
<dbReference type="Pfam" id="PF13530">
    <property type="entry name" value="SCP2_2"/>
    <property type="match status" value="1"/>
</dbReference>
<comment type="similarity">
    <text evidence="1 4">Belongs to the acetyltransferase Eis family.</text>
</comment>
<evidence type="ECO:0000313" key="6">
    <source>
        <dbReference type="EMBL" id="MBB5934910.1"/>
    </source>
</evidence>
<feature type="active site" description="Proton acceptor; via carboxylate" evidence="4">
    <location>
        <position position="409"/>
    </location>
</feature>
<dbReference type="Proteomes" id="UP000588098">
    <property type="component" value="Unassembled WGS sequence"/>
</dbReference>
<protein>
    <submittedName>
        <fullName evidence="6">Putative acetyltransferase</fullName>
    </submittedName>
</protein>
<dbReference type="InterPro" id="IPR025559">
    <property type="entry name" value="Eis_dom"/>
</dbReference>
<name>A0A7W9Q7A1_9ACTN</name>
<dbReference type="PANTHER" id="PTHR37817:SF1">
    <property type="entry name" value="N-ACETYLTRANSFERASE EIS"/>
    <property type="match status" value="1"/>
</dbReference>
<dbReference type="CDD" id="cd04301">
    <property type="entry name" value="NAT_SF"/>
    <property type="match status" value="1"/>
</dbReference>
<dbReference type="InterPro" id="IPR036527">
    <property type="entry name" value="SCP2_sterol-bd_dom_sf"/>
</dbReference>
<dbReference type="PANTHER" id="PTHR37817">
    <property type="entry name" value="N-ACETYLTRANSFERASE EIS"/>
    <property type="match status" value="1"/>
</dbReference>
<proteinExistence type="inferred from homology"/>
<organism evidence="6 7">
    <name type="scientific">Streptomyces zagrosensis</name>
    <dbReference type="NCBI Taxonomy" id="1042984"/>
    <lineage>
        <taxon>Bacteria</taxon>
        <taxon>Bacillati</taxon>
        <taxon>Actinomycetota</taxon>
        <taxon>Actinomycetes</taxon>
        <taxon>Kitasatosporales</taxon>
        <taxon>Streptomycetaceae</taxon>
        <taxon>Streptomyces</taxon>
    </lineage>
</organism>
<dbReference type="GO" id="GO:0034069">
    <property type="term" value="F:aminoglycoside N-acetyltransferase activity"/>
    <property type="evidence" value="ECO:0007669"/>
    <property type="project" value="TreeGrafter"/>
</dbReference>
<gene>
    <name evidence="6" type="ORF">FHS42_001960</name>
</gene>
<accession>A0A7W9Q7A1</accession>
<dbReference type="Pfam" id="PF13527">
    <property type="entry name" value="Acetyltransf_9"/>
    <property type="match status" value="1"/>
</dbReference>
<evidence type="ECO:0000256" key="1">
    <source>
        <dbReference type="ARBA" id="ARBA00009213"/>
    </source>
</evidence>
<dbReference type="HAMAP" id="MF_01812">
    <property type="entry name" value="Eis"/>
    <property type="match status" value="1"/>
</dbReference>
<evidence type="ECO:0000256" key="2">
    <source>
        <dbReference type="ARBA" id="ARBA00022679"/>
    </source>
</evidence>
<keyword evidence="7" id="KW-1185">Reference proteome</keyword>
<dbReference type="SUPFAM" id="SSF55718">
    <property type="entry name" value="SCP-like"/>
    <property type="match status" value="1"/>
</dbReference>
<feature type="active site" description="Proton donor" evidence="4">
    <location>
        <position position="123"/>
    </location>
</feature>
<dbReference type="InterPro" id="IPR051554">
    <property type="entry name" value="Acetyltransferase_Eis"/>
</dbReference>